<reference evidence="8 9" key="1">
    <citation type="submission" date="2019-02" db="EMBL/GenBank/DDBJ databases">
        <title>Siculibacillus lacustris gen. nov., sp. nov., a new rosette-forming bacterium isolated from a freshwater crater lake (Lake St. Ana, Romania).</title>
        <authorList>
            <person name="Felfoldi T."/>
            <person name="Marton Z."/>
            <person name="Szabo A."/>
            <person name="Mentes A."/>
            <person name="Boka K."/>
            <person name="Marialigeti K."/>
            <person name="Mathe I."/>
            <person name="Koncz M."/>
            <person name="Schumann P."/>
            <person name="Toth E."/>
        </authorList>
    </citation>
    <scope>NUCLEOTIDE SEQUENCE [LARGE SCALE GENOMIC DNA]</scope>
    <source>
        <strain evidence="8 9">SA-279</strain>
    </source>
</reference>
<accession>A0A4Q9VFE5</accession>
<gene>
    <name evidence="8" type="primary">bla</name>
    <name evidence="8" type="ORF">EYW49_19790</name>
</gene>
<evidence type="ECO:0000313" key="9">
    <source>
        <dbReference type="Proteomes" id="UP000292781"/>
    </source>
</evidence>
<evidence type="ECO:0000256" key="1">
    <source>
        <dbReference type="ARBA" id="ARBA00001526"/>
    </source>
</evidence>
<dbReference type="Gene3D" id="3.40.710.10">
    <property type="entry name" value="DD-peptidase/beta-lactamase superfamily"/>
    <property type="match status" value="1"/>
</dbReference>
<dbReference type="AlphaFoldDB" id="A0A4Q9VFE5"/>
<evidence type="ECO:0000256" key="4">
    <source>
        <dbReference type="ARBA" id="ARBA00030171"/>
    </source>
</evidence>
<dbReference type="GO" id="GO:0030655">
    <property type="term" value="P:beta-lactam antibiotic catabolic process"/>
    <property type="evidence" value="ECO:0007669"/>
    <property type="project" value="InterPro"/>
</dbReference>
<organism evidence="8 9">
    <name type="scientific">Siculibacillus lacustris</name>
    <dbReference type="NCBI Taxonomy" id="1549641"/>
    <lineage>
        <taxon>Bacteria</taxon>
        <taxon>Pseudomonadati</taxon>
        <taxon>Pseudomonadota</taxon>
        <taxon>Alphaproteobacteria</taxon>
        <taxon>Hyphomicrobiales</taxon>
        <taxon>Ancalomicrobiaceae</taxon>
        <taxon>Siculibacillus</taxon>
    </lineage>
</organism>
<dbReference type="GO" id="GO:0008800">
    <property type="term" value="F:beta-lactamase activity"/>
    <property type="evidence" value="ECO:0007669"/>
    <property type="project" value="UniProtKB-EC"/>
</dbReference>
<dbReference type="Pfam" id="PF13354">
    <property type="entry name" value="Beta-lactamase2"/>
    <property type="match status" value="1"/>
</dbReference>
<dbReference type="PANTHER" id="PTHR35333:SF3">
    <property type="entry name" value="BETA-LACTAMASE-TYPE TRANSPEPTIDASE FOLD CONTAINING PROTEIN"/>
    <property type="match status" value="1"/>
</dbReference>
<comment type="catalytic activity">
    <reaction evidence="1">
        <text>a beta-lactam + H2O = a substituted beta-amino acid</text>
        <dbReference type="Rhea" id="RHEA:20401"/>
        <dbReference type="ChEBI" id="CHEBI:15377"/>
        <dbReference type="ChEBI" id="CHEBI:35627"/>
        <dbReference type="ChEBI" id="CHEBI:140347"/>
        <dbReference type="EC" id="3.5.2.6"/>
    </reaction>
</comment>
<dbReference type="EC" id="3.5.2.6" evidence="3"/>
<evidence type="ECO:0000256" key="2">
    <source>
        <dbReference type="ARBA" id="ARBA00009009"/>
    </source>
</evidence>
<evidence type="ECO:0000256" key="6">
    <source>
        <dbReference type="SAM" id="SignalP"/>
    </source>
</evidence>
<dbReference type="InterPro" id="IPR000871">
    <property type="entry name" value="Beta-lactam_class-A"/>
</dbReference>
<evidence type="ECO:0000256" key="5">
    <source>
        <dbReference type="SAM" id="MobiDB-lite"/>
    </source>
</evidence>
<proteinExistence type="inferred from homology"/>
<name>A0A4Q9VFE5_9HYPH</name>
<dbReference type="Proteomes" id="UP000292781">
    <property type="component" value="Unassembled WGS sequence"/>
</dbReference>
<dbReference type="InterPro" id="IPR012338">
    <property type="entry name" value="Beta-lactam/transpept-like"/>
</dbReference>
<dbReference type="RefSeq" id="WP_131311362.1">
    <property type="nucleotide sequence ID" value="NZ_SJFN01000041.1"/>
</dbReference>
<keyword evidence="9" id="KW-1185">Reference proteome</keyword>
<dbReference type="SUPFAM" id="SSF56601">
    <property type="entry name" value="beta-lactamase/transpeptidase-like"/>
    <property type="match status" value="1"/>
</dbReference>
<feature type="chain" id="PRO_5020281136" description="beta-lactamase" evidence="6">
    <location>
        <begin position="30"/>
        <end position="295"/>
    </location>
</feature>
<evidence type="ECO:0000256" key="3">
    <source>
        <dbReference type="ARBA" id="ARBA00012865"/>
    </source>
</evidence>
<dbReference type="PRINTS" id="PR00118">
    <property type="entry name" value="BLACTAMASEA"/>
</dbReference>
<evidence type="ECO:0000259" key="7">
    <source>
        <dbReference type="Pfam" id="PF13354"/>
    </source>
</evidence>
<protein>
    <recommendedName>
        <fullName evidence="3">beta-lactamase</fullName>
        <ecNumber evidence="3">3.5.2.6</ecNumber>
    </recommendedName>
    <alternativeName>
        <fullName evidence="4">Penicillinase</fullName>
    </alternativeName>
</protein>
<dbReference type="PROSITE" id="PS51318">
    <property type="entry name" value="TAT"/>
    <property type="match status" value="1"/>
</dbReference>
<dbReference type="GO" id="GO:0046677">
    <property type="term" value="P:response to antibiotic"/>
    <property type="evidence" value="ECO:0007669"/>
    <property type="project" value="InterPro"/>
</dbReference>
<evidence type="ECO:0000313" key="8">
    <source>
        <dbReference type="EMBL" id="TBW33626.1"/>
    </source>
</evidence>
<feature type="domain" description="Beta-lactamase class A catalytic" evidence="7">
    <location>
        <begin position="49"/>
        <end position="265"/>
    </location>
</feature>
<dbReference type="PANTHER" id="PTHR35333">
    <property type="entry name" value="BETA-LACTAMASE"/>
    <property type="match status" value="1"/>
</dbReference>
<keyword evidence="6" id="KW-0732">Signal</keyword>
<dbReference type="InterPro" id="IPR006311">
    <property type="entry name" value="TAT_signal"/>
</dbReference>
<comment type="similarity">
    <text evidence="2">Belongs to the class-A beta-lactamase family.</text>
</comment>
<feature type="signal peptide" evidence="6">
    <location>
        <begin position="1"/>
        <end position="29"/>
    </location>
</feature>
<dbReference type="NCBIfam" id="NF033103">
    <property type="entry name" value="bla_class_A"/>
    <property type="match status" value="1"/>
</dbReference>
<comment type="caution">
    <text evidence="8">The sequence shown here is derived from an EMBL/GenBank/DDBJ whole genome shotgun (WGS) entry which is preliminary data.</text>
</comment>
<sequence>MSLPVDRRLLLAGLSGLTLSALMPSGARAAADGPAAVAAIEAKVGGRLGVAVRDSGDGRAFGHRADERFASCSTGKLLLAAATLLRVDRGEEDLARRIAYGRADLVPYSPVLEPGLAEGSLGVEAIARAAVVLSDNGAANLLLAALGGPAAMTAWARAFGDEVTRVDRGEPDLNSAEPGDPRDTTTPTAMLGHLDRLLLGAALSPASRARLFGWMVESPTGKRRLRGGIPADWTAGDKTGTGGHGTTADVALLQPPGRAPILVAAYLTECPAPIADREAALAAVGRLVAGWATSR</sequence>
<dbReference type="EMBL" id="SJFN01000041">
    <property type="protein sequence ID" value="TBW33626.1"/>
    <property type="molecule type" value="Genomic_DNA"/>
</dbReference>
<dbReference type="OrthoDB" id="9784149at2"/>
<dbReference type="InterPro" id="IPR045155">
    <property type="entry name" value="Beta-lactam_cat"/>
</dbReference>
<feature type="region of interest" description="Disordered" evidence="5">
    <location>
        <begin position="166"/>
        <end position="186"/>
    </location>
</feature>